<protein>
    <submittedName>
        <fullName evidence="1">Uncharacterized protein</fullName>
    </submittedName>
</protein>
<evidence type="ECO:0000313" key="1">
    <source>
        <dbReference type="EMBL" id="KAG6581200.1"/>
    </source>
</evidence>
<name>A0AAV6MHF5_9ROSI</name>
<dbReference type="EMBL" id="JAGKQH010000014">
    <property type="protein sequence ID" value="KAG6581200.1"/>
    <property type="molecule type" value="Genomic_DNA"/>
</dbReference>
<feature type="non-terminal residue" evidence="1">
    <location>
        <position position="1"/>
    </location>
</feature>
<reference evidence="1 2" key="1">
    <citation type="journal article" date="2021" name="Hortic Res">
        <title>The domestication of Cucurbita argyrosperma as revealed by the genome of its wild relative.</title>
        <authorList>
            <person name="Barrera-Redondo J."/>
            <person name="Sanchez-de la Vega G."/>
            <person name="Aguirre-Liguori J.A."/>
            <person name="Castellanos-Morales G."/>
            <person name="Gutierrez-Guerrero Y.T."/>
            <person name="Aguirre-Dugua X."/>
            <person name="Aguirre-Planter E."/>
            <person name="Tenaillon M.I."/>
            <person name="Lira-Saade R."/>
            <person name="Eguiarte L.E."/>
        </authorList>
    </citation>
    <scope>NUCLEOTIDE SEQUENCE [LARGE SCALE GENOMIC DNA]</scope>
    <source>
        <strain evidence="1">JBR-2021</strain>
    </source>
</reference>
<dbReference type="AlphaFoldDB" id="A0AAV6MHF5"/>
<sequence>MRVEIKDSISDFMRVEIKDSISYKSMINSIIRHGDLATVYTLLMNSMSGDESVRKQAELALSDTDSRYGFHSCLLELITSPVELATGEKAHIRKKLVPLERTRL</sequence>
<comment type="caution">
    <text evidence="1">The sequence shown here is derived from an EMBL/GenBank/DDBJ whole genome shotgun (WGS) entry which is preliminary data.</text>
</comment>
<gene>
    <name evidence="1" type="ORF">SDJN03_21202</name>
</gene>
<proteinExistence type="predicted"/>
<dbReference type="Proteomes" id="UP000685013">
    <property type="component" value="Chromosome 14"/>
</dbReference>
<accession>A0AAV6MHF5</accession>
<keyword evidence="2" id="KW-1185">Reference proteome</keyword>
<evidence type="ECO:0000313" key="2">
    <source>
        <dbReference type="Proteomes" id="UP000685013"/>
    </source>
</evidence>
<organism evidence="1 2">
    <name type="scientific">Cucurbita argyrosperma subsp. sororia</name>
    <dbReference type="NCBI Taxonomy" id="37648"/>
    <lineage>
        <taxon>Eukaryota</taxon>
        <taxon>Viridiplantae</taxon>
        <taxon>Streptophyta</taxon>
        <taxon>Embryophyta</taxon>
        <taxon>Tracheophyta</taxon>
        <taxon>Spermatophyta</taxon>
        <taxon>Magnoliopsida</taxon>
        <taxon>eudicotyledons</taxon>
        <taxon>Gunneridae</taxon>
        <taxon>Pentapetalae</taxon>
        <taxon>rosids</taxon>
        <taxon>fabids</taxon>
        <taxon>Cucurbitales</taxon>
        <taxon>Cucurbitaceae</taxon>
        <taxon>Cucurbiteae</taxon>
        <taxon>Cucurbita</taxon>
    </lineage>
</organism>